<evidence type="ECO:0000256" key="3">
    <source>
        <dbReference type="ARBA" id="ARBA00022448"/>
    </source>
</evidence>
<reference evidence="7 8" key="1">
    <citation type="submission" date="2019-03" db="EMBL/GenBank/DDBJ databases">
        <title>Genomic Encyclopedia of Type Strains, Phase IV (KMG-IV): sequencing the most valuable type-strain genomes for metagenomic binning, comparative biology and taxonomic classification.</title>
        <authorList>
            <person name="Goeker M."/>
        </authorList>
    </citation>
    <scope>NUCLEOTIDE SEQUENCE [LARGE SCALE GENOMIC DNA]</scope>
    <source>
        <strain evidence="7 8">DSM 19345</strain>
    </source>
</reference>
<dbReference type="Gene3D" id="2.40.420.20">
    <property type="match status" value="1"/>
</dbReference>
<dbReference type="PANTHER" id="PTHR30469">
    <property type="entry name" value="MULTIDRUG RESISTANCE PROTEIN MDTA"/>
    <property type="match status" value="1"/>
</dbReference>
<dbReference type="OrthoDB" id="9806939at2"/>
<comment type="similarity">
    <text evidence="2">Belongs to the membrane fusion protein (MFP) (TC 8.A.1) family.</text>
</comment>
<evidence type="ECO:0000313" key="7">
    <source>
        <dbReference type="EMBL" id="TCT09253.1"/>
    </source>
</evidence>
<dbReference type="Gene3D" id="1.10.287.470">
    <property type="entry name" value="Helix hairpin bin"/>
    <property type="match status" value="1"/>
</dbReference>
<evidence type="ECO:0000313" key="8">
    <source>
        <dbReference type="Proteomes" id="UP000295678"/>
    </source>
</evidence>
<dbReference type="InterPro" id="IPR058625">
    <property type="entry name" value="MdtA-like_BSH"/>
</dbReference>
<evidence type="ECO:0000256" key="2">
    <source>
        <dbReference type="ARBA" id="ARBA00009477"/>
    </source>
</evidence>
<comment type="subcellular location">
    <subcellularLocation>
        <location evidence="1">Cell envelope</location>
    </subcellularLocation>
</comment>
<evidence type="ECO:0000259" key="5">
    <source>
        <dbReference type="Pfam" id="PF25954"/>
    </source>
</evidence>
<dbReference type="Gene3D" id="2.40.30.170">
    <property type="match status" value="1"/>
</dbReference>
<dbReference type="Gene3D" id="2.40.50.100">
    <property type="match status" value="1"/>
</dbReference>
<proteinExistence type="inferred from homology"/>
<dbReference type="SUPFAM" id="SSF111369">
    <property type="entry name" value="HlyD-like secretion proteins"/>
    <property type="match status" value="1"/>
</dbReference>
<dbReference type="Pfam" id="PF25954">
    <property type="entry name" value="Beta-barrel_RND_2"/>
    <property type="match status" value="1"/>
</dbReference>
<feature type="domain" description="Multidrug resistance protein MdtA-like barrel-sandwich hybrid" evidence="4">
    <location>
        <begin position="70"/>
        <end position="191"/>
    </location>
</feature>
<dbReference type="Pfam" id="PF25917">
    <property type="entry name" value="BSH_RND"/>
    <property type="match status" value="1"/>
</dbReference>
<dbReference type="Proteomes" id="UP000295678">
    <property type="component" value="Unassembled WGS sequence"/>
</dbReference>
<dbReference type="PANTHER" id="PTHR30469:SF11">
    <property type="entry name" value="BLL4320 PROTEIN"/>
    <property type="match status" value="1"/>
</dbReference>
<sequence>MRWVRMLVMLVIAGVIFGGVYGFIMFRNKMIAEYFANMPKPVISVSTATATTDRWHTTVPAIGTLRAVNGVDVTPSVGGVVQSISFNSGDTVKAGDVLVKLDSEIEEANLRAAEANFLLSEANYKRIASLAPGATVSQANIDERLYQMESQRAQVAALQAQIDKKTVTAPFDGVLGIRQVDLGQYIQPGTPIVNLQNLDTLLVEFSVGQRDLNQIVPGRAIRVTSDAAPGKVFDGTITSLEPRVDPATGLIRVEGTIPNPDRALRPGMFANVSVELADEREVVVVPSSAISYNLYGDFVYVVEPAAEGAEHPTVKRVVVRVGDRRGNRVVIEEGVAAGDIVVTAGQLKLSPGMQISVSEEPMPQPDVTAQPY</sequence>
<organism evidence="7 8">
    <name type="scientific">Tepidamorphus gemmatus</name>
    <dbReference type="NCBI Taxonomy" id="747076"/>
    <lineage>
        <taxon>Bacteria</taxon>
        <taxon>Pseudomonadati</taxon>
        <taxon>Pseudomonadota</taxon>
        <taxon>Alphaproteobacteria</taxon>
        <taxon>Hyphomicrobiales</taxon>
        <taxon>Tepidamorphaceae</taxon>
        <taxon>Tepidamorphus</taxon>
    </lineage>
</organism>
<dbReference type="InterPro" id="IPR058627">
    <property type="entry name" value="MdtA-like_C"/>
</dbReference>
<feature type="domain" description="CusB-like beta-barrel" evidence="5">
    <location>
        <begin position="203"/>
        <end position="275"/>
    </location>
</feature>
<evidence type="ECO:0000259" key="6">
    <source>
        <dbReference type="Pfam" id="PF25967"/>
    </source>
</evidence>
<feature type="domain" description="Multidrug resistance protein MdtA-like C-terminal permuted SH3" evidence="6">
    <location>
        <begin position="282"/>
        <end position="345"/>
    </location>
</feature>
<dbReference type="NCBIfam" id="TIGR01730">
    <property type="entry name" value="RND_mfp"/>
    <property type="match status" value="1"/>
</dbReference>
<protein>
    <submittedName>
        <fullName evidence="7">Membrane fusion protein (Multidrug efflux system)</fullName>
    </submittedName>
</protein>
<comment type="caution">
    <text evidence="7">The sequence shown here is derived from an EMBL/GenBank/DDBJ whole genome shotgun (WGS) entry which is preliminary data.</text>
</comment>
<keyword evidence="8" id="KW-1185">Reference proteome</keyword>
<dbReference type="EMBL" id="SMAK01000007">
    <property type="protein sequence ID" value="TCT09253.1"/>
    <property type="molecule type" value="Genomic_DNA"/>
</dbReference>
<dbReference type="InterPro" id="IPR058792">
    <property type="entry name" value="Beta-barrel_RND_2"/>
</dbReference>
<name>A0A4R3M9H5_9HYPH</name>
<keyword evidence="3" id="KW-0813">Transport</keyword>
<gene>
    <name evidence="7" type="ORF">EDC22_10799</name>
</gene>
<dbReference type="Pfam" id="PF25967">
    <property type="entry name" value="RND-MFP_C"/>
    <property type="match status" value="1"/>
</dbReference>
<evidence type="ECO:0000256" key="1">
    <source>
        <dbReference type="ARBA" id="ARBA00004196"/>
    </source>
</evidence>
<dbReference type="FunFam" id="2.40.30.170:FF:000010">
    <property type="entry name" value="Efflux RND transporter periplasmic adaptor subunit"/>
    <property type="match status" value="1"/>
</dbReference>
<accession>A0A4R3M9H5</accession>
<dbReference type="GO" id="GO:1990281">
    <property type="term" value="C:efflux pump complex"/>
    <property type="evidence" value="ECO:0007669"/>
    <property type="project" value="TreeGrafter"/>
</dbReference>
<dbReference type="GO" id="GO:0015562">
    <property type="term" value="F:efflux transmembrane transporter activity"/>
    <property type="evidence" value="ECO:0007669"/>
    <property type="project" value="TreeGrafter"/>
</dbReference>
<dbReference type="AlphaFoldDB" id="A0A4R3M9H5"/>
<dbReference type="InterPro" id="IPR006143">
    <property type="entry name" value="RND_pump_MFP"/>
</dbReference>
<evidence type="ECO:0000259" key="4">
    <source>
        <dbReference type="Pfam" id="PF25917"/>
    </source>
</evidence>